<feature type="transmembrane region" description="Helical" evidence="6">
    <location>
        <begin position="49"/>
        <end position="67"/>
    </location>
</feature>
<dbReference type="Proteomes" id="UP000289411">
    <property type="component" value="Unassembled WGS sequence"/>
</dbReference>
<feature type="transmembrane region" description="Helical" evidence="6">
    <location>
        <begin position="134"/>
        <end position="155"/>
    </location>
</feature>
<evidence type="ECO:0000256" key="4">
    <source>
        <dbReference type="ARBA" id="ARBA00022989"/>
    </source>
</evidence>
<dbReference type="PANTHER" id="PTHR34820:SF4">
    <property type="entry name" value="INNER MEMBRANE PROTEIN YEBZ"/>
    <property type="match status" value="1"/>
</dbReference>
<gene>
    <name evidence="8" type="ORF">D3272_16875</name>
</gene>
<dbReference type="GO" id="GO:0005886">
    <property type="term" value="C:plasma membrane"/>
    <property type="evidence" value="ECO:0007669"/>
    <property type="project" value="UniProtKB-SubCell"/>
</dbReference>
<evidence type="ECO:0000259" key="7">
    <source>
        <dbReference type="Pfam" id="PF05425"/>
    </source>
</evidence>
<dbReference type="InterPro" id="IPR008457">
    <property type="entry name" value="Cu-R_CopD_dom"/>
</dbReference>
<feature type="transmembrane region" description="Helical" evidence="6">
    <location>
        <begin position="19"/>
        <end position="37"/>
    </location>
</feature>
<evidence type="ECO:0000256" key="1">
    <source>
        <dbReference type="ARBA" id="ARBA00004651"/>
    </source>
</evidence>
<evidence type="ECO:0000256" key="6">
    <source>
        <dbReference type="SAM" id="Phobius"/>
    </source>
</evidence>
<dbReference type="Pfam" id="PF05425">
    <property type="entry name" value="CopD"/>
    <property type="match status" value="1"/>
</dbReference>
<dbReference type="GO" id="GO:0006825">
    <property type="term" value="P:copper ion transport"/>
    <property type="evidence" value="ECO:0007669"/>
    <property type="project" value="InterPro"/>
</dbReference>
<keyword evidence="3 6" id="KW-0812">Transmembrane</keyword>
<keyword evidence="4 6" id="KW-1133">Transmembrane helix</keyword>
<comment type="caution">
    <text evidence="8">The sequence shown here is derived from an EMBL/GenBank/DDBJ whole genome shotgun (WGS) entry which is preliminary data.</text>
</comment>
<feature type="transmembrane region" description="Helical" evidence="6">
    <location>
        <begin position="219"/>
        <end position="239"/>
    </location>
</feature>
<evidence type="ECO:0000313" key="9">
    <source>
        <dbReference type="Proteomes" id="UP000289411"/>
    </source>
</evidence>
<accession>A0A4Q2RBK1</accession>
<dbReference type="EMBL" id="QYBC01000014">
    <property type="protein sequence ID" value="RYB03432.1"/>
    <property type="molecule type" value="Genomic_DNA"/>
</dbReference>
<feature type="transmembrane region" description="Helical" evidence="6">
    <location>
        <begin position="245"/>
        <end position="266"/>
    </location>
</feature>
<evidence type="ECO:0000256" key="3">
    <source>
        <dbReference type="ARBA" id="ARBA00022692"/>
    </source>
</evidence>
<dbReference type="RefSeq" id="WP_129220386.1">
    <property type="nucleotide sequence ID" value="NZ_QYBC01000014.1"/>
</dbReference>
<dbReference type="PANTHER" id="PTHR34820">
    <property type="entry name" value="INNER MEMBRANE PROTEIN YEBZ"/>
    <property type="match status" value="1"/>
</dbReference>
<protein>
    <recommendedName>
        <fullName evidence="7">Copper resistance protein D domain-containing protein</fullName>
    </recommendedName>
</protein>
<keyword evidence="5 6" id="KW-0472">Membrane</keyword>
<organism evidence="8 9">
    <name type="scientific">Lichenibacterium ramalinae</name>
    <dbReference type="NCBI Taxonomy" id="2316527"/>
    <lineage>
        <taxon>Bacteria</taxon>
        <taxon>Pseudomonadati</taxon>
        <taxon>Pseudomonadota</taxon>
        <taxon>Alphaproteobacteria</taxon>
        <taxon>Hyphomicrobiales</taxon>
        <taxon>Lichenihabitantaceae</taxon>
        <taxon>Lichenibacterium</taxon>
    </lineage>
</organism>
<keyword evidence="2" id="KW-1003">Cell membrane</keyword>
<feature type="transmembrane region" description="Helical" evidence="6">
    <location>
        <begin position="287"/>
        <end position="309"/>
    </location>
</feature>
<proteinExistence type="predicted"/>
<comment type="subcellular location">
    <subcellularLocation>
        <location evidence="1">Cell membrane</location>
        <topology evidence="1">Multi-pass membrane protein</topology>
    </subcellularLocation>
</comment>
<dbReference type="InterPro" id="IPR032694">
    <property type="entry name" value="CopC/D"/>
</dbReference>
<name>A0A4Q2RBK1_9HYPH</name>
<dbReference type="AlphaFoldDB" id="A0A4Q2RBK1"/>
<keyword evidence="9" id="KW-1185">Reference proteome</keyword>
<evidence type="ECO:0000256" key="5">
    <source>
        <dbReference type="ARBA" id="ARBA00023136"/>
    </source>
</evidence>
<reference evidence="8 9" key="1">
    <citation type="submission" date="2018-09" db="EMBL/GenBank/DDBJ databases">
        <authorList>
            <person name="Grouzdev D.S."/>
            <person name="Krutkina M.S."/>
        </authorList>
    </citation>
    <scope>NUCLEOTIDE SEQUENCE [LARGE SCALE GENOMIC DNA]</scope>
    <source>
        <strain evidence="8 9">RmlP001</strain>
    </source>
</reference>
<feature type="domain" description="Copper resistance protein D" evidence="7">
    <location>
        <begin position="208"/>
        <end position="303"/>
    </location>
</feature>
<evidence type="ECO:0000313" key="8">
    <source>
        <dbReference type="EMBL" id="RYB03432.1"/>
    </source>
</evidence>
<feature type="transmembrane region" description="Helical" evidence="6">
    <location>
        <begin position="167"/>
        <end position="186"/>
    </location>
</feature>
<feature type="transmembrane region" description="Helical" evidence="6">
    <location>
        <begin position="95"/>
        <end position="114"/>
    </location>
</feature>
<reference evidence="8 9" key="2">
    <citation type="submission" date="2019-02" db="EMBL/GenBank/DDBJ databases">
        <title>'Lichenibacterium ramalinii' gen. nov. sp. nov., 'Lichenibacterium minor' gen. nov. sp. nov.</title>
        <authorList>
            <person name="Pankratov T."/>
        </authorList>
    </citation>
    <scope>NUCLEOTIDE SEQUENCE [LARGE SCALE GENOMIC DNA]</scope>
    <source>
        <strain evidence="8 9">RmlP001</strain>
    </source>
</reference>
<evidence type="ECO:0000256" key="2">
    <source>
        <dbReference type="ARBA" id="ARBA00022475"/>
    </source>
</evidence>
<sequence length="312" mass="30801">MIASPTAALALCRAVGDGALMLAFGAGLFATAAVPSALRRDAARRAGRLAACTAPIALLAALLRLPAQAAAFDDGWGAALDAGTLLAAASGTATGRAWAVQCGATLLFAAAVALRRDAPLSSDPAPSKTVAKDIVSSSAAMWTLAAGLALASLALSGHAAAMPGRSVAAPALALHLLAGGAWMGSLPEVLRLMALLGRDPGAGAAALALRRFSAAGHGVVALLVASGTLDAALIGGWPGDPVGSAYGQVLTLKLLLAVAMATLALVNRYRLVPRLAADRDAAARLTVQTRWVLALGLAAVAASGLLGLLDPP</sequence>